<dbReference type="Pfam" id="PF26622">
    <property type="entry name" value="DUF8199"/>
    <property type="match status" value="1"/>
</dbReference>
<dbReference type="AlphaFoldDB" id="A0A934PP15"/>
<sequence>MRFKKYTSFFLVILMLVSNIGLALNVHYCGENVASVSFDKKVYTPKEEKCCAVNKTNKTCCKDKVVVVEKKSDNATVKSFSFEIALPFVNQLYVPLVFEEMSFSLHSKILPYYVEANAPPLYQQYHQLIFYA</sequence>
<proteinExistence type="predicted"/>
<feature type="signal peptide" evidence="1">
    <location>
        <begin position="1"/>
        <end position="23"/>
    </location>
</feature>
<keyword evidence="3" id="KW-1185">Reference proteome</keyword>
<feature type="chain" id="PRO_5036974662" evidence="1">
    <location>
        <begin position="24"/>
        <end position="132"/>
    </location>
</feature>
<protein>
    <submittedName>
        <fullName evidence="2">Uncharacterized protein</fullName>
    </submittedName>
</protein>
<comment type="caution">
    <text evidence="2">The sequence shown here is derived from an EMBL/GenBank/DDBJ whole genome shotgun (WGS) entry which is preliminary data.</text>
</comment>
<dbReference type="InterPro" id="IPR058060">
    <property type="entry name" value="HYC_CC_PP"/>
</dbReference>
<dbReference type="NCBIfam" id="NF047658">
    <property type="entry name" value="HYC_CC_PP"/>
    <property type="match status" value="1"/>
</dbReference>
<reference evidence="2" key="1">
    <citation type="submission" date="2020-12" db="EMBL/GenBank/DDBJ databases">
        <title>Bacterial novel species Flavobacterium sp. SE-1-e isolated from soil.</title>
        <authorList>
            <person name="Jung H.-Y."/>
        </authorList>
    </citation>
    <scope>NUCLEOTIDE SEQUENCE</scope>
    <source>
        <strain evidence="2">SE-1-e</strain>
    </source>
</reference>
<evidence type="ECO:0000313" key="3">
    <source>
        <dbReference type="Proteomes" id="UP000609172"/>
    </source>
</evidence>
<gene>
    <name evidence="2" type="ORF">I5M07_11195</name>
</gene>
<dbReference type="EMBL" id="JAEHFV010000004">
    <property type="protein sequence ID" value="MBK0370400.1"/>
    <property type="molecule type" value="Genomic_DNA"/>
</dbReference>
<name>A0A934PP15_9FLAO</name>
<evidence type="ECO:0000256" key="1">
    <source>
        <dbReference type="SAM" id="SignalP"/>
    </source>
</evidence>
<accession>A0A934PP15</accession>
<dbReference type="RefSeq" id="WP_200106528.1">
    <property type="nucleotide sequence ID" value="NZ_JAEHFV010000004.1"/>
</dbReference>
<evidence type="ECO:0000313" key="2">
    <source>
        <dbReference type="EMBL" id="MBK0370400.1"/>
    </source>
</evidence>
<organism evidence="2 3">
    <name type="scientific">Flavobacterium agrisoli</name>
    <dbReference type="NCBI Taxonomy" id="2793066"/>
    <lineage>
        <taxon>Bacteria</taxon>
        <taxon>Pseudomonadati</taxon>
        <taxon>Bacteroidota</taxon>
        <taxon>Flavobacteriia</taxon>
        <taxon>Flavobacteriales</taxon>
        <taxon>Flavobacteriaceae</taxon>
        <taxon>Flavobacterium</taxon>
    </lineage>
</organism>
<dbReference type="Proteomes" id="UP000609172">
    <property type="component" value="Unassembled WGS sequence"/>
</dbReference>
<dbReference type="InterPro" id="IPR058512">
    <property type="entry name" value="DUF8199"/>
</dbReference>
<keyword evidence="1" id="KW-0732">Signal</keyword>